<feature type="compositionally biased region" description="Basic and acidic residues" evidence="5">
    <location>
        <begin position="393"/>
        <end position="402"/>
    </location>
</feature>
<keyword evidence="1" id="KW-0479">Metal-binding</keyword>
<protein>
    <submittedName>
        <fullName evidence="8">LON peptidase N-terminal domain and RING finger protein 3 RING finger protein 127</fullName>
    </submittedName>
</protein>
<dbReference type="InterPro" id="IPR003111">
    <property type="entry name" value="Lon_prtase_N"/>
</dbReference>
<dbReference type="CDD" id="cd16513">
    <property type="entry name" value="RING-HC_LONFs_rpt1"/>
    <property type="match status" value="1"/>
</dbReference>
<dbReference type="InterPro" id="IPR001841">
    <property type="entry name" value="Znf_RING"/>
</dbReference>
<dbReference type="CDD" id="cd16514">
    <property type="entry name" value="RING-HC_LONFs_rpt2"/>
    <property type="match status" value="1"/>
</dbReference>
<dbReference type="Gene3D" id="3.30.40.10">
    <property type="entry name" value="Zinc/RING finger domain, C3HC4 (zinc finger)"/>
    <property type="match status" value="2"/>
</dbReference>
<dbReference type="Gene3D" id="2.30.130.40">
    <property type="entry name" value="LON domain-like"/>
    <property type="match status" value="1"/>
</dbReference>
<dbReference type="Pfam" id="PF15227">
    <property type="entry name" value="zf-C3HC4_4"/>
    <property type="match status" value="1"/>
</dbReference>
<feature type="compositionally biased region" description="Polar residues" evidence="5">
    <location>
        <begin position="432"/>
        <end position="450"/>
    </location>
</feature>
<dbReference type="SMART" id="SM00184">
    <property type="entry name" value="RING"/>
    <property type="match status" value="2"/>
</dbReference>
<reference evidence="8 9" key="1">
    <citation type="submission" date="2019-02" db="EMBL/GenBank/DDBJ databases">
        <title>Opniocepnalus argus genome.</title>
        <authorList>
            <person name="Zhou C."/>
            <person name="Xiao S."/>
        </authorList>
    </citation>
    <scope>NUCLEOTIDE SEQUENCE [LARGE SCALE GENOMIC DNA]</scope>
    <source>
        <strain evidence="8">OARG1902GOOAL</strain>
        <tissue evidence="8">Muscle</tissue>
    </source>
</reference>
<keyword evidence="9" id="KW-1185">Reference proteome</keyword>
<evidence type="ECO:0000313" key="9">
    <source>
        <dbReference type="Proteomes" id="UP000503349"/>
    </source>
</evidence>
<evidence type="ECO:0000256" key="5">
    <source>
        <dbReference type="SAM" id="MobiDB-lite"/>
    </source>
</evidence>
<dbReference type="InterPro" id="IPR046336">
    <property type="entry name" value="Lon_prtase_N_sf"/>
</dbReference>
<dbReference type="PROSITE" id="PS51787">
    <property type="entry name" value="LON_N"/>
    <property type="match status" value="1"/>
</dbReference>
<proteinExistence type="predicted"/>
<dbReference type="Gene3D" id="1.25.40.10">
    <property type="entry name" value="Tetratricopeptide repeat domain"/>
    <property type="match status" value="1"/>
</dbReference>
<feature type="domain" description="Lon N-terminal" evidence="7">
    <location>
        <begin position="544"/>
        <end position="753"/>
    </location>
</feature>
<dbReference type="GO" id="GO:0005737">
    <property type="term" value="C:cytoplasm"/>
    <property type="evidence" value="ECO:0007669"/>
    <property type="project" value="UniProtKB-ARBA"/>
</dbReference>
<dbReference type="SMART" id="SM00464">
    <property type="entry name" value="LON"/>
    <property type="match status" value="1"/>
</dbReference>
<dbReference type="SUPFAM" id="SSF88697">
    <property type="entry name" value="PUA domain-like"/>
    <property type="match status" value="1"/>
</dbReference>
<dbReference type="Pfam" id="PF13923">
    <property type="entry name" value="zf-C3HC4_2"/>
    <property type="match status" value="1"/>
</dbReference>
<feature type="domain" description="RING-type" evidence="6">
    <location>
        <begin position="148"/>
        <end position="189"/>
    </location>
</feature>
<evidence type="ECO:0000313" key="8">
    <source>
        <dbReference type="EMBL" id="KAF3693580.1"/>
    </source>
</evidence>
<dbReference type="InterPro" id="IPR019734">
    <property type="entry name" value="TPR_rpt"/>
</dbReference>
<evidence type="ECO:0000256" key="3">
    <source>
        <dbReference type="ARBA" id="ARBA00022833"/>
    </source>
</evidence>
<sequence>MAVGVLTTYAPHRGGDRLRTTCLGMGTETESMLQLAAEAFQSKNFDLAADIYECQLAGLADPGSRQELMVKRADALAFGGKFTEAFGVYRQAAQIERLRPIHLSSLIEYLSSSIIRRQEGAEGESGSPATGETAALAATRTGYEDFSCRICLSFLFEPVTLPCGHCFCKKCLERERKEKERPVVCKECRDSSWVADVQSYRVNVVLSNLLAKWFPRQQQAGRLRREGNGLYAEKKMEAALEKYNQAILIAPMDHILFSNRSQIHSSLRHYEKALRDAEMACRLMPHWSKGHVRKAQALGSLGRSEEALREYLVCLSIEPDCKLAKTEAPKLLSDLLAPVTNQVPEHISDYSNILSSRLHIKNNISAHLQNFSPRLVSSPFSLHSTDSVPGRSEGSEVKGQGKAEIQRLDRCFHLKRKRQSTEEDVEEGGEKSGNNPKRSKSEPSAVTDSLRSMVGDVLDPTDLECSLCMRLFYEPVTTPCGHTFCLQCLERCLDHNPKCPLCKEELSEYLVQRQYCKTILMEKLISKYLPSELMEREKVQLEEMAELSNLNKNVPIFVCTMAFPTVPCPLHIFEPCYRLMIRRCIETGTNCFGMCLGDNLKGFADYGCLLEIRDVKFFSDGRSVVDTIGRRRFKVIQHSQRDGYNTADIEYLEDVKVEGVAERELQSLHDAVYDQALVWVNSLKAEQKERIEGHFGPMPEKVSELQASPNGPSWCWWLLAVLPLEGRAQLPFLALTSLKDRLSGIRKVLLFMSQSRHR</sequence>
<gene>
    <name evidence="8" type="ORF">EXN66_Car009256</name>
</gene>
<dbReference type="GO" id="GO:0008270">
    <property type="term" value="F:zinc ion binding"/>
    <property type="evidence" value="ECO:0007669"/>
    <property type="project" value="UniProtKB-KW"/>
</dbReference>
<dbReference type="SMART" id="SM00028">
    <property type="entry name" value="TPR"/>
    <property type="match status" value="3"/>
</dbReference>
<dbReference type="SUPFAM" id="SSF48452">
    <property type="entry name" value="TPR-like"/>
    <property type="match status" value="1"/>
</dbReference>
<dbReference type="PROSITE" id="PS00518">
    <property type="entry name" value="ZF_RING_1"/>
    <property type="match status" value="2"/>
</dbReference>
<evidence type="ECO:0000259" key="6">
    <source>
        <dbReference type="PROSITE" id="PS50089"/>
    </source>
</evidence>
<dbReference type="InterPro" id="IPR017907">
    <property type="entry name" value="Znf_RING_CS"/>
</dbReference>
<keyword evidence="3" id="KW-0862">Zinc</keyword>
<accession>A0A6G1PTE9</accession>
<reference evidence="9" key="2">
    <citation type="submission" date="2019-02" db="EMBL/GenBank/DDBJ databases">
        <title>Opniocepnalus argus Var Kimnra genome.</title>
        <authorList>
            <person name="Zhou C."/>
            <person name="Xiao S."/>
        </authorList>
    </citation>
    <scope>NUCLEOTIDE SEQUENCE [LARGE SCALE GENOMIC DNA]</scope>
</reference>
<dbReference type="PANTHER" id="PTHR23327:SF41">
    <property type="entry name" value="LON PEPTIDASE N-TERMINAL DOMAIN AND RING FINGER PROTEIN 3"/>
    <property type="match status" value="1"/>
</dbReference>
<feature type="region of interest" description="Disordered" evidence="5">
    <location>
        <begin position="382"/>
        <end position="402"/>
    </location>
</feature>
<dbReference type="SUPFAM" id="SSF57850">
    <property type="entry name" value="RING/U-box"/>
    <property type="match status" value="2"/>
</dbReference>
<feature type="region of interest" description="Disordered" evidence="5">
    <location>
        <begin position="417"/>
        <end position="451"/>
    </location>
</feature>
<dbReference type="GO" id="GO:0061630">
    <property type="term" value="F:ubiquitin protein ligase activity"/>
    <property type="evidence" value="ECO:0007669"/>
    <property type="project" value="TreeGrafter"/>
</dbReference>
<dbReference type="PANTHER" id="PTHR23327">
    <property type="entry name" value="RING FINGER PROTEIN 127"/>
    <property type="match status" value="1"/>
</dbReference>
<evidence type="ECO:0000256" key="2">
    <source>
        <dbReference type="ARBA" id="ARBA00022771"/>
    </source>
</evidence>
<dbReference type="Pfam" id="PF02190">
    <property type="entry name" value="LON_substr_bdg"/>
    <property type="match status" value="1"/>
</dbReference>
<name>A0A6G1PTE9_CHAAH</name>
<evidence type="ECO:0000259" key="7">
    <source>
        <dbReference type="PROSITE" id="PS51787"/>
    </source>
</evidence>
<evidence type="ECO:0000256" key="1">
    <source>
        <dbReference type="ARBA" id="ARBA00022723"/>
    </source>
</evidence>
<dbReference type="AlphaFoldDB" id="A0A6G1PTE9"/>
<evidence type="ECO:0000256" key="4">
    <source>
        <dbReference type="PROSITE-ProRule" id="PRU00175"/>
    </source>
</evidence>
<dbReference type="PROSITE" id="PS50089">
    <property type="entry name" value="ZF_RING_2"/>
    <property type="match status" value="2"/>
</dbReference>
<dbReference type="InterPro" id="IPR013083">
    <property type="entry name" value="Znf_RING/FYVE/PHD"/>
</dbReference>
<dbReference type="InterPro" id="IPR015947">
    <property type="entry name" value="PUA-like_sf"/>
</dbReference>
<feature type="domain" description="RING-type" evidence="6">
    <location>
        <begin position="465"/>
        <end position="503"/>
    </location>
</feature>
<dbReference type="Proteomes" id="UP000503349">
    <property type="component" value="Chromosome 9"/>
</dbReference>
<dbReference type="EMBL" id="CM015720">
    <property type="protein sequence ID" value="KAF3693580.1"/>
    <property type="molecule type" value="Genomic_DNA"/>
</dbReference>
<keyword evidence="2 4" id="KW-0863">Zinc-finger</keyword>
<dbReference type="InterPro" id="IPR011990">
    <property type="entry name" value="TPR-like_helical_dom_sf"/>
</dbReference>
<organism evidence="8 9">
    <name type="scientific">Channa argus</name>
    <name type="common">Northern snakehead</name>
    <name type="synonym">Ophicephalus argus</name>
    <dbReference type="NCBI Taxonomy" id="215402"/>
    <lineage>
        <taxon>Eukaryota</taxon>
        <taxon>Metazoa</taxon>
        <taxon>Chordata</taxon>
        <taxon>Craniata</taxon>
        <taxon>Vertebrata</taxon>
        <taxon>Euteleostomi</taxon>
        <taxon>Actinopterygii</taxon>
        <taxon>Neopterygii</taxon>
        <taxon>Teleostei</taxon>
        <taxon>Neoteleostei</taxon>
        <taxon>Acanthomorphata</taxon>
        <taxon>Anabantaria</taxon>
        <taxon>Anabantiformes</taxon>
        <taxon>Channoidei</taxon>
        <taxon>Channidae</taxon>
        <taxon>Channa</taxon>
    </lineage>
</organism>